<protein>
    <submittedName>
        <fullName evidence="8">2Fe-2S iron-sulfur cluster binding domain-containing protein</fullName>
    </submittedName>
</protein>
<dbReference type="RefSeq" id="WP_219044421.1">
    <property type="nucleotide sequence ID" value="NZ_JAHWDQ010000004.1"/>
</dbReference>
<organism evidence="8 9">
    <name type="scientific">Zhongshania aquimaris</name>
    <dbReference type="NCBI Taxonomy" id="2857107"/>
    <lineage>
        <taxon>Bacteria</taxon>
        <taxon>Pseudomonadati</taxon>
        <taxon>Pseudomonadota</taxon>
        <taxon>Gammaproteobacteria</taxon>
        <taxon>Cellvibrionales</taxon>
        <taxon>Spongiibacteraceae</taxon>
        <taxon>Zhongshania</taxon>
    </lineage>
</organism>
<feature type="domain" description="2Fe-2S ferredoxin-type" evidence="7">
    <location>
        <begin position="2"/>
        <end position="109"/>
    </location>
</feature>
<evidence type="ECO:0000259" key="7">
    <source>
        <dbReference type="PROSITE" id="PS51085"/>
    </source>
</evidence>
<dbReference type="InterPro" id="IPR001055">
    <property type="entry name" value="Adrenodoxin-like"/>
</dbReference>
<comment type="caution">
    <text evidence="8">The sequence shown here is derived from an EMBL/GenBank/DDBJ whole genome shotgun (WGS) entry which is preliminary data.</text>
</comment>
<gene>
    <name evidence="8" type="ORF">KXJ70_15420</name>
</gene>
<keyword evidence="4" id="KW-0408">Iron</keyword>
<reference evidence="8" key="1">
    <citation type="submission" date="2021-07" db="EMBL/GenBank/DDBJ databases">
        <title>Zhongshania sp. CAU 1632 isolated from seawater.</title>
        <authorList>
            <person name="Kim W."/>
        </authorList>
    </citation>
    <scope>NUCLEOTIDE SEQUENCE</scope>
    <source>
        <strain evidence="8">CAU 1632</strain>
    </source>
</reference>
<sequence length="109" mass="11897">MNTVIINVEDRHGRIRKVEACCGDNMMEVLRDQGFGVEGTCGGAVSCGSCHIYVDPSLMTQLTPQIDDEAAMLDAIQTEVTVDPTSRLSCQIVVSDYMNGMRIKVAQEI</sequence>
<keyword evidence="2" id="KW-0001">2Fe-2S</keyword>
<dbReference type="PANTHER" id="PTHR23426:SF65">
    <property type="entry name" value="FERREDOXIN-2, MITOCHONDRIAL"/>
    <property type="match status" value="1"/>
</dbReference>
<dbReference type="PANTHER" id="PTHR23426">
    <property type="entry name" value="FERREDOXIN/ADRENODOXIN"/>
    <property type="match status" value="1"/>
</dbReference>
<evidence type="ECO:0000256" key="6">
    <source>
        <dbReference type="ARBA" id="ARBA00034078"/>
    </source>
</evidence>
<keyword evidence="3" id="KW-0479">Metal-binding</keyword>
<proteinExistence type="inferred from homology"/>
<comment type="cofactor">
    <cofactor evidence="6">
        <name>[2Fe-2S] cluster</name>
        <dbReference type="ChEBI" id="CHEBI:190135"/>
    </cofactor>
</comment>
<evidence type="ECO:0000256" key="5">
    <source>
        <dbReference type="ARBA" id="ARBA00023014"/>
    </source>
</evidence>
<comment type="similarity">
    <text evidence="1">Belongs to the adrenodoxin/putidaredoxin family.</text>
</comment>
<keyword evidence="5" id="KW-0411">Iron-sulfur</keyword>
<accession>A0ABS6VV24</accession>
<keyword evidence="9" id="KW-1185">Reference proteome</keyword>
<dbReference type="InterPro" id="IPR001041">
    <property type="entry name" value="2Fe-2S_ferredoxin-type"/>
</dbReference>
<dbReference type="Pfam" id="PF00111">
    <property type="entry name" value="Fer2"/>
    <property type="match status" value="1"/>
</dbReference>
<evidence type="ECO:0000256" key="4">
    <source>
        <dbReference type="ARBA" id="ARBA00023004"/>
    </source>
</evidence>
<name>A0ABS6VV24_9GAMM</name>
<dbReference type="Proteomes" id="UP001166291">
    <property type="component" value="Unassembled WGS sequence"/>
</dbReference>
<dbReference type="EMBL" id="JAHWDQ010000004">
    <property type="protein sequence ID" value="MBW2942184.1"/>
    <property type="molecule type" value="Genomic_DNA"/>
</dbReference>
<evidence type="ECO:0000313" key="8">
    <source>
        <dbReference type="EMBL" id="MBW2942184.1"/>
    </source>
</evidence>
<evidence type="ECO:0000256" key="1">
    <source>
        <dbReference type="ARBA" id="ARBA00010914"/>
    </source>
</evidence>
<evidence type="ECO:0000256" key="3">
    <source>
        <dbReference type="ARBA" id="ARBA00022723"/>
    </source>
</evidence>
<evidence type="ECO:0000256" key="2">
    <source>
        <dbReference type="ARBA" id="ARBA00022714"/>
    </source>
</evidence>
<dbReference type="CDD" id="cd00207">
    <property type="entry name" value="fer2"/>
    <property type="match status" value="1"/>
</dbReference>
<evidence type="ECO:0000313" key="9">
    <source>
        <dbReference type="Proteomes" id="UP001166291"/>
    </source>
</evidence>
<dbReference type="PROSITE" id="PS51085">
    <property type="entry name" value="2FE2S_FER_2"/>
    <property type="match status" value="1"/>
</dbReference>